<dbReference type="InterPro" id="IPR029066">
    <property type="entry name" value="PLP-binding_barrel"/>
</dbReference>
<keyword evidence="3" id="KW-0614">Plasmid</keyword>
<proteinExistence type="predicted"/>
<accession>A0AAC8YUS4</accession>
<dbReference type="SUPFAM" id="SSF51419">
    <property type="entry name" value="PLP-binding barrel"/>
    <property type="match status" value="1"/>
</dbReference>
<organism evidence="3 5">
    <name type="scientific">Aminobacter aminovorans</name>
    <name type="common">Chelatobacter heintzii</name>
    <dbReference type="NCBI Taxonomy" id="83263"/>
    <lineage>
        <taxon>Bacteria</taxon>
        <taxon>Pseudomonadati</taxon>
        <taxon>Pseudomonadota</taxon>
        <taxon>Alphaproteobacteria</taxon>
        <taxon>Hyphomicrobiales</taxon>
        <taxon>Phyllobacteriaceae</taxon>
        <taxon>Aminobacter</taxon>
    </lineage>
</organism>
<evidence type="ECO:0000313" key="3">
    <source>
        <dbReference type="EMBL" id="AMS44464.1"/>
    </source>
</evidence>
<keyword evidence="6" id="KW-1185">Reference proteome</keyword>
<dbReference type="Proteomes" id="UP000075755">
    <property type="component" value="Plasmid pAA01"/>
</dbReference>
<dbReference type="Proteomes" id="UP000577697">
    <property type="component" value="Unassembled WGS sequence"/>
</dbReference>
<feature type="domain" description="Alanine racemase N-terminal" evidence="1">
    <location>
        <begin position="33"/>
        <end position="263"/>
    </location>
</feature>
<dbReference type="EMBL" id="CP015006">
    <property type="protein sequence ID" value="AMS44464.1"/>
    <property type="molecule type" value="Genomic_DNA"/>
</dbReference>
<dbReference type="InterPro" id="IPR048449">
    <property type="entry name" value="YhfX-like_C"/>
</dbReference>
<evidence type="ECO:0000313" key="5">
    <source>
        <dbReference type="Proteomes" id="UP000075755"/>
    </source>
</evidence>
<dbReference type="KEGG" id="aak:AA2016_5559"/>
<dbReference type="Pfam" id="PF01168">
    <property type="entry name" value="Ala_racemase_N"/>
    <property type="match status" value="1"/>
</dbReference>
<dbReference type="Gene3D" id="2.40.37.30">
    <property type="match status" value="2"/>
</dbReference>
<name>A0AAC8YUS4_AMIAI</name>
<sequence>MFLDVLRRRNPGFVEAAQKLHREGKIPANAYVIDLDTIERNAGVLKDEATRLGLKIFAMTKQFGRSSSACQAILRGGIERSVAVDMACAKATHRAGLKLGHLGHLQQVARHEANGAARVLQPDYWTVFNETKAREAAAGAKAAGRVQNLLARIHAEGDTFYRGHEGGFEAADVVEVAGMFDSLDGGRFAGITTFPALLFDHQARKVLPTPNLATLTKTAEALARVGRRNIEVNAPGTTSSVLLAALAEAGATQCEPGNGLHGTTALHVVDDLPELPAMLYLTEVSHLSGGKAYCFGGGFYIDPIFPDYDVKAIVSDEPTVAAGALRSVEIPPPSAIDYYAMIDATGPGAPKPGDTAVFGFRGQAFVTRAYVVGVSGISSGVPKVESIENSFGETTAWPIEEGRA</sequence>
<evidence type="ECO:0000313" key="4">
    <source>
        <dbReference type="EMBL" id="MBB3704260.1"/>
    </source>
</evidence>
<feature type="domain" description="YhfX-like C-terminal" evidence="2">
    <location>
        <begin position="279"/>
        <end position="384"/>
    </location>
</feature>
<dbReference type="RefSeq" id="WP_067967301.1">
    <property type="nucleotide sequence ID" value="NZ_CP015006.1"/>
</dbReference>
<dbReference type="Pfam" id="PF21279">
    <property type="entry name" value="YhfX-like_C"/>
    <property type="match status" value="1"/>
</dbReference>
<reference evidence="4 6" key="2">
    <citation type="submission" date="2020-08" db="EMBL/GenBank/DDBJ databases">
        <title>Genomic Encyclopedia of Type Strains, Phase IV (KMG-IV): sequencing the most valuable type-strain genomes for metagenomic binning, comparative biology and taxonomic classification.</title>
        <authorList>
            <person name="Goeker M."/>
        </authorList>
    </citation>
    <scope>NUCLEOTIDE SEQUENCE [LARGE SCALE GENOMIC DNA]</scope>
    <source>
        <strain evidence="4 6">DSM 10368</strain>
    </source>
</reference>
<dbReference type="AlphaFoldDB" id="A0AAC8YUS4"/>
<evidence type="ECO:0000313" key="6">
    <source>
        <dbReference type="Proteomes" id="UP000577697"/>
    </source>
</evidence>
<protein>
    <submittedName>
        <fullName evidence="3">Amino acid racemase</fullName>
    </submittedName>
</protein>
<dbReference type="EMBL" id="JACICB010000002">
    <property type="protein sequence ID" value="MBB3704260.1"/>
    <property type="molecule type" value="Genomic_DNA"/>
</dbReference>
<geneLocation type="plasmid" evidence="3 5">
    <name>pAA01</name>
</geneLocation>
<dbReference type="InterPro" id="IPR001608">
    <property type="entry name" value="Ala_racemase_N"/>
</dbReference>
<gene>
    <name evidence="3" type="ORF">AA2016_5559</name>
    <name evidence="4" type="ORF">FHS67_000563</name>
</gene>
<evidence type="ECO:0000259" key="2">
    <source>
        <dbReference type="Pfam" id="PF21279"/>
    </source>
</evidence>
<evidence type="ECO:0000259" key="1">
    <source>
        <dbReference type="Pfam" id="PF01168"/>
    </source>
</evidence>
<reference evidence="3 5" key="1">
    <citation type="submission" date="2016-03" db="EMBL/GenBank/DDBJ databases">
        <title>Complete genome of Aminobacter aminovorans KCTC 2477.</title>
        <authorList>
            <person name="Kim K.M."/>
        </authorList>
    </citation>
    <scope>NUCLEOTIDE SEQUENCE [LARGE SCALE GENOMIC DNA]</scope>
    <source>
        <strain evidence="3 5">KCTC 2477</strain>
        <plasmid evidence="3 5">pAA01</plasmid>
    </source>
</reference>